<dbReference type="GO" id="GO:0030170">
    <property type="term" value="F:pyridoxal phosphate binding"/>
    <property type="evidence" value="ECO:0007669"/>
    <property type="project" value="UniProtKB-UniRule"/>
</dbReference>
<evidence type="ECO:0000256" key="3">
    <source>
        <dbReference type="PIRSR" id="PIRSR004848-1"/>
    </source>
</evidence>
<comment type="function">
    <text evidence="2">Pyridoxal 5'-phosphate (PLP)-binding protein, which is involved in PLP homeostasis.</text>
</comment>
<evidence type="ECO:0000256" key="4">
    <source>
        <dbReference type="RuleBase" id="RU004514"/>
    </source>
</evidence>
<keyword evidence="7" id="KW-1185">Reference proteome</keyword>
<dbReference type="NCBIfam" id="TIGR00044">
    <property type="entry name" value="YggS family pyridoxal phosphate-dependent enzyme"/>
    <property type="match status" value="1"/>
</dbReference>
<evidence type="ECO:0000259" key="5">
    <source>
        <dbReference type="Pfam" id="PF01168"/>
    </source>
</evidence>
<gene>
    <name evidence="6" type="ORF">DXN04_24160</name>
</gene>
<evidence type="ECO:0000313" key="7">
    <source>
        <dbReference type="Proteomes" id="UP000261174"/>
    </source>
</evidence>
<accession>A0A3E1NXV0</accession>
<dbReference type="HAMAP" id="MF_02087">
    <property type="entry name" value="PLP_homeostasis"/>
    <property type="match status" value="1"/>
</dbReference>
<feature type="modified residue" description="N6-(pyridoxal phosphate)lysine" evidence="2 3">
    <location>
        <position position="27"/>
    </location>
</feature>
<dbReference type="SUPFAM" id="SSF51419">
    <property type="entry name" value="PLP-binding barrel"/>
    <property type="match status" value="1"/>
</dbReference>
<name>A0A3E1NXV0_9BACT</name>
<protein>
    <recommendedName>
        <fullName evidence="2">Pyridoxal phosphate homeostasis protein</fullName>
        <shortName evidence="2">PLP homeostasis protein</shortName>
    </recommendedName>
</protein>
<dbReference type="RefSeq" id="WP_116855957.1">
    <property type="nucleotide sequence ID" value="NZ_QTJV01000009.1"/>
</dbReference>
<dbReference type="PROSITE" id="PS01211">
    <property type="entry name" value="UPF0001"/>
    <property type="match status" value="1"/>
</dbReference>
<dbReference type="Proteomes" id="UP000261174">
    <property type="component" value="Unassembled WGS sequence"/>
</dbReference>
<dbReference type="CDD" id="cd00635">
    <property type="entry name" value="PLPDE_III_YBL036c_like"/>
    <property type="match status" value="1"/>
</dbReference>
<sequence>MSVNLPAYNRILAELAPHKARLVAVSKVKPAADIQSLYDAGQRIFGENYVQELQEKHPILPSDIEWHFIGHLQSNKVKYIAPFVSMIHAVDSLRLLEEINKQAAKHNRIIRCLLQVHIAEEETKFGLDETELKELLTQWKEQPDKFRNVRIAGFMGMATNTDNMEQVRAEFRHLKNLQAQLKASFAPGDEQLTELSIGMSGDYTIALEEGSTMVRIGSMLFGARY</sequence>
<dbReference type="InterPro" id="IPR011078">
    <property type="entry name" value="PyrdxlP_homeostasis"/>
</dbReference>
<feature type="domain" description="Alanine racemase N-terminal" evidence="5">
    <location>
        <begin position="10"/>
        <end position="224"/>
    </location>
</feature>
<organism evidence="6 7">
    <name type="scientific">Chitinophaga silvisoli</name>
    <dbReference type="NCBI Taxonomy" id="2291814"/>
    <lineage>
        <taxon>Bacteria</taxon>
        <taxon>Pseudomonadati</taxon>
        <taxon>Bacteroidota</taxon>
        <taxon>Chitinophagia</taxon>
        <taxon>Chitinophagales</taxon>
        <taxon>Chitinophagaceae</taxon>
        <taxon>Chitinophaga</taxon>
    </lineage>
</organism>
<reference evidence="6 7" key="1">
    <citation type="submission" date="2018-08" db="EMBL/GenBank/DDBJ databases">
        <title>Chitinophaga sp. K20C18050901, a novel bacterium isolated from forest soil.</title>
        <authorList>
            <person name="Wang C."/>
        </authorList>
    </citation>
    <scope>NUCLEOTIDE SEQUENCE [LARGE SCALE GENOMIC DNA]</scope>
    <source>
        <strain evidence="6 7">K20C18050901</strain>
    </source>
</reference>
<evidence type="ECO:0000313" key="6">
    <source>
        <dbReference type="EMBL" id="RFM32766.1"/>
    </source>
</evidence>
<dbReference type="InterPro" id="IPR029066">
    <property type="entry name" value="PLP-binding_barrel"/>
</dbReference>
<keyword evidence="1 2" id="KW-0663">Pyridoxal phosphate</keyword>
<dbReference type="InterPro" id="IPR001608">
    <property type="entry name" value="Ala_racemase_N"/>
</dbReference>
<dbReference type="PANTHER" id="PTHR10146:SF14">
    <property type="entry name" value="PYRIDOXAL PHOSPHATE HOMEOSTASIS PROTEIN"/>
    <property type="match status" value="1"/>
</dbReference>
<dbReference type="PIRSF" id="PIRSF004848">
    <property type="entry name" value="YBL036c_PLPDEIII"/>
    <property type="match status" value="1"/>
</dbReference>
<comment type="caution">
    <text evidence="6">The sequence shown here is derived from an EMBL/GenBank/DDBJ whole genome shotgun (WGS) entry which is preliminary data.</text>
</comment>
<evidence type="ECO:0000256" key="2">
    <source>
        <dbReference type="HAMAP-Rule" id="MF_02087"/>
    </source>
</evidence>
<dbReference type="EMBL" id="QTJV01000009">
    <property type="protein sequence ID" value="RFM32766.1"/>
    <property type="molecule type" value="Genomic_DNA"/>
</dbReference>
<comment type="cofactor">
    <cofactor evidence="3">
        <name>pyridoxal 5'-phosphate</name>
        <dbReference type="ChEBI" id="CHEBI:597326"/>
    </cofactor>
</comment>
<dbReference type="Pfam" id="PF01168">
    <property type="entry name" value="Ala_racemase_N"/>
    <property type="match status" value="1"/>
</dbReference>
<dbReference type="AlphaFoldDB" id="A0A3E1NXV0"/>
<dbReference type="FunFam" id="3.20.20.10:FF:000018">
    <property type="entry name" value="Pyridoxal phosphate homeostasis protein"/>
    <property type="match status" value="1"/>
</dbReference>
<dbReference type="PANTHER" id="PTHR10146">
    <property type="entry name" value="PROLINE SYNTHETASE CO-TRANSCRIBED BACTERIAL HOMOLOG PROTEIN"/>
    <property type="match status" value="1"/>
</dbReference>
<comment type="similarity">
    <text evidence="2 4">Belongs to the pyridoxal phosphate-binding protein YggS/PROSC family.</text>
</comment>
<dbReference type="OrthoDB" id="9804072at2"/>
<proteinExistence type="inferred from homology"/>
<evidence type="ECO:0000256" key="1">
    <source>
        <dbReference type="ARBA" id="ARBA00022898"/>
    </source>
</evidence>
<dbReference type="Gene3D" id="3.20.20.10">
    <property type="entry name" value="Alanine racemase"/>
    <property type="match status" value="1"/>
</dbReference>